<dbReference type="AlphaFoldDB" id="A0A086TG81"/>
<keyword evidence="3" id="KW-1185">Reference proteome</keyword>
<comment type="caution">
    <text evidence="2">The sequence shown here is derived from an EMBL/GenBank/DDBJ whole genome shotgun (WGS) entry which is preliminary data.</text>
</comment>
<name>A0A086TG81_HAPC1</name>
<evidence type="ECO:0000256" key="1">
    <source>
        <dbReference type="SAM" id="MobiDB-lite"/>
    </source>
</evidence>
<sequence length="523" mass="57888">MNPAEKRRGGASGAHVLRTGSSHPYHSTRQQHNNNTTTSTSSSNSRTRDNTVGPAGMPTMPPRAAVVSTTATGEEAHEADGGVPVKDTDKEGLGMESSVTGPGPSPGRSSNSNSNSNSSPGRAPRGARGSPSSKGKHRDATTPTTTTQQQNLLLRERDERIAALEREMARMEREFTRELDKLSQNESETATFWQSKHSALNQQFLRTDTELRLLRSEVEVREAEREELRQGWEVLRRELKERDDEIRGLRGQVRGLKEWVSTSTRTDGQTSDEVFGDGMARLGNGLQNWVIVHFRKAKMDLSKVDEATLGELGGLVPMFEELVHTSKVHLLQSIVSSILVEMVFNAYYVGFSEDQTNQFRKMEELLLSFTGRDEPVHQWRSSTLALIRREAPQRLCDETSTITDRVVARINRILDAATTATSSEPRDAGLRALVSSAIDLARLLAVQKAVLRVFFPSVLPHQRVPFEHDTMEDIGGEDEDALAARDICCVAFPGVIKHGDESGGHLQYRNVITKARVLCSPED</sequence>
<dbReference type="STRING" id="857340.A0A086TG81"/>
<evidence type="ECO:0000313" key="2">
    <source>
        <dbReference type="EMBL" id="KFH48363.1"/>
    </source>
</evidence>
<feature type="compositionally biased region" description="Low complexity" evidence="1">
    <location>
        <begin position="106"/>
        <end position="122"/>
    </location>
</feature>
<reference evidence="3" key="1">
    <citation type="journal article" date="2014" name="Genome Announc.">
        <title>Genome sequence and annotation of Acremonium chrysogenum, producer of the beta-lactam antibiotic cephalosporin C.</title>
        <authorList>
            <person name="Terfehr D."/>
            <person name="Dahlmann T.A."/>
            <person name="Specht T."/>
            <person name="Zadra I."/>
            <person name="Kuernsteiner H."/>
            <person name="Kueck U."/>
        </authorList>
    </citation>
    <scope>NUCLEOTIDE SEQUENCE [LARGE SCALE GENOMIC DNA]</scope>
    <source>
        <strain evidence="3">ATCC 11550 / CBS 779.69 / DSM 880 / IAM 14645 / JCM 23072 / IMI 49137</strain>
    </source>
</reference>
<evidence type="ECO:0008006" key="4">
    <source>
        <dbReference type="Google" id="ProtNLM"/>
    </source>
</evidence>
<dbReference type="EMBL" id="JPKY01000004">
    <property type="protein sequence ID" value="KFH48363.1"/>
    <property type="molecule type" value="Genomic_DNA"/>
</dbReference>
<proteinExistence type="predicted"/>
<feature type="region of interest" description="Disordered" evidence="1">
    <location>
        <begin position="1"/>
        <end position="156"/>
    </location>
</feature>
<feature type="compositionally biased region" description="Low complexity" evidence="1">
    <location>
        <begin position="27"/>
        <end position="45"/>
    </location>
</feature>
<gene>
    <name evidence="2" type="ORF">ACRE_007810</name>
</gene>
<protein>
    <recommendedName>
        <fullName evidence="4">Involucrin repeat protein</fullName>
    </recommendedName>
</protein>
<feature type="compositionally biased region" description="Low complexity" evidence="1">
    <location>
        <begin position="141"/>
        <end position="150"/>
    </location>
</feature>
<dbReference type="HOGENOM" id="CLU_019744_2_0_1"/>
<accession>A0A086TG81</accession>
<evidence type="ECO:0000313" key="3">
    <source>
        <dbReference type="Proteomes" id="UP000029964"/>
    </source>
</evidence>
<dbReference type="OrthoDB" id="5328813at2759"/>
<feature type="compositionally biased region" description="Basic and acidic residues" evidence="1">
    <location>
        <begin position="74"/>
        <end position="93"/>
    </location>
</feature>
<organism evidence="2 3">
    <name type="scientific">Hapsidospora chrysogenum (strain ATCC 11550 / CBS 779.69 / DSM 880 / IAM 14645 / JCM 23072 / IMI 49137)</name>
    <name type="common">Acremonium chrysogenum</name>
    <dbReference type="NCBI Taxonomy" id="857340"/>
    <lineage>
        <taxon>Eukaryota</taxon>
        <taxon>Fungi</taxon>
        <taxon>Dikarya</taxon>
        <taxon>Ascomycota</taxon>
        <taxon>Pezizomycotina</taxon>
        <taxon>Sordariomycetes</taxon>
        <taxon>Hypocreomycetidae</taxon>
        <taxon>Hypocreales</taxon>
        <taxon>Bionectriaceae</taxon>
        <taxon>Hapsidospora</taxon>
    </lineage>
</organism>
<dbReference type="Proteomes" id="UP000029964">
    <property type="component" value="Unassembled WGS sequence"/>
</dbReference>